<gene>
    <name evidence="2" type="ORF">C7V51_00915</name>
</gene>
<keyword evidence="1" id="KW-0732">Signal</keyword>
<dbReference type="SUPFAM" id="SSF49695">
    <property type="entry name" value="gamma-Crystallin-like"/>
    <property type="match status" value="1"/>
</dbReference>
<evidence type="ECO:0000313" key="2">
    <source>
        <dbReference type="EMBL" id="AZZ54604.1"/>
    </source>
</evidence>
<dbReference type="Proteomes" id="UP000283946">
    <property type="component" value="Chromosome"/>
</dbReference>
<accession>A0AAD2PTR9</accession>
<dbReference type="InterPro" id="IPR011024">
    <property type="entry name" value="G_crystallin-like"/>
</dbReference>
<feature type="signal peptide" evidence="1">
    <location>
        <begin position="1"/>
        <end position="29"/>
    </location>
</feature>
<dbReference type="RefSeq" id="WP_104263816.1">
    <property type="nucleotide sequence ID" value="NZ_CP028130.1"/>
</dbReference>
<evidence type="ECO:0000256" key="1">
    <source>
        <dbReference type="SAM" id="SignalP"/>
    </source>
</evidence>
<evidence type="ECO:0000313" key="3">
    <source>
        <dbReference type="Proteomes" id="UP000283946"/>
    </source>
</evidence>
<dbReference type="Gene3D" id="2.60.20.10">
    <property type="entry name" value="Crystallins"/>
    <property type="match status" value="1"/>
</dbReference>
<dbReference type="AlphaFoldDB" id="A0AAD2PTR9"/>
<proteinExistence type="predicted"/>
<dbReference type="Pfam" id="PF03995">
    <property type="entry name" value="Inhibitor_I36"/>
    <property type="match status" value="1"/>
</dbReference>
<organism evidence="2 3">
    <name type="scientific">Rathayibacter iranicus</name>
    <dbReference type="NCBI Taxonomy" id="59737"/>
    <lineage>
        <taxon>Bacteria</taxon>
        <taxon>Bacillati</taxon>
        <taxon>Actinomycetota</taxon>
        <taxon>Actinomycetes</taxon>
        <taxon>Micrococcales</taxon>
        <taxon>Microbacteriaceae</taxon>
        <taxon>Rathayibacter</taxon>
    </lineage>
</organism>
<feature type="chain" id="PRO_5042260974" description="Peptidase inhibitor family I36" evidence="1">
    <location>
        <begin position="30"/>
        <end position="136"/>
    </location>
</feature>
<evidence type="ECO:0008006" key="4">
    <source>
        <dbReference type="Google" id="ProtNLM"/>
    </source>
</evidence>
<sequence>MKTGAVKNSGSAGSAAWARVALLGVVAGAAITGAAPAGADAFSDGCVYVCLFEHANFGGKMTQQNPNRESLGGDWWNDQASSVATNKYATRFYSDERYHGCSMFLPAQSSEHFLPNRHCDGDPHDLNDQISSWRIA</sequence>
<protein>
    <recommendedName>
        <fullName evidence="4">Peptidase inhibitor family I36</fullName>
    </recommendedName>
</protein>
<name>A0AAD2PTR9_9MICO</name>
<reference evidence="2 3" key="1">
    <citation type="submission" date="2018-03" db="EMBL/GenBank/DDBJ databases">
        <title>Bacteriophage NCPPB3778 and a type I-E CRISPR drive the evolution of the US Biological Select Agent, Rathayibacter toxicus.</title>
        <authorList>
            <person name="Davis E.W.II."/>
            <person name="Tabima J.F."/>
            <person name="Weisberg A.J."/>
            <person name="Dantas Lopes L."/>
            <person name="Wiseman M.S."/>
            <person name="Wiseman M.S."/>
            <person name="Pupko T."/>
            <person name="Belcher M.S."/>
            <person name="Sechler A.J."/>
            <person name="Tancos M.A."/>
            <person name="Schroeder B.K."/>
            <person name="Murray T.D."/>
            <person name="Luster D.G."/>
            <person name="Schneider W.L."/>
            <person name="Rogers E."/>
            <person name="Andreote F.D."/>
            <person name="Grunwald N.J."/>
            <person name="Putnam M.L."/>
            <person name="Chang J.H."/>
        </authorList>
    </citation>
    <scope>NUCLEOTIDE SEQUENCE [LARGE SCALE GENOMIC DNA]</scope>
    <source>
        <strain evidence="2 3">NCCPB 2253</strain>
    </source>
</reference>
<dbReference type="KEGG" id="ria:C7V51_00915"/>
<dbReference type="EMBL" id="CP028130">
    <property type="protein sequence ID" value="AZZ54604.1"/>
    <property type="molecule type" value="Genomic_DNA"/>
</dbReference>